<dbReference type="Proteomes" id="UP000261245">
    <property type="component" value="Unassembled WGS sequence"/>
</dbReference>
<organism evidence="2 4">
    <name type="scientific">Segatella copri</name>
    <dbReference type="NCBI Taxonomy" id="165179"/>
    <lineage>
        <taxon>Bacteria</taxon>
        <taxon>Pseudomonadati</taxon>
        <taxon>Bacteroidota</taxon>
        <taxon>Bacteroidia</taxon>
        <taxon>Bacteroidales</taxon>
        <taxon>Prevotellaceae</taxon>
        <taxon>Segatella</taxon>
    </lineage>
</organism>
<evidence type="ECO:0000313" key="2">
    <source>
        <dbReference type="EMBL" id="RGN10821.1"/>
    </source>
</evidence>
<dbReference type="EMBL" id="QRNN01000007">
    <property type="protein sequence ID" value="RHK49728.1"/>
    <property type="molecule type" value="Genomic_DNA"/>
</dbReference>
<evidence type="ECO:0000313" key="4">
    <source>
        <dbReference type="Proteomes" id="UP000261245"/>
    </source>
</evidence>
<accession>A0AA92T477</accession>
<dbReference type="AlphaFoldDB" id="A0AA92T477"/>
<comment type="caution">
    <text evidence="2">The sequence shown here is derived from an EMBL/GenBank/DDBJ whole genome shotgun (WGS) entry which is preliminary data.</text>
</comment>
<evidence type="ECO:0000256" key="1">
    <source>
        <dbReference type="SAM" id="Phobius"/>
    </source>
</evidence>
<proteinExistence type="predicted"/>
<keyword evidence="1" id="KW-1133">Transmembrane helix</keyword>
<dbReference type="EMBL" id="QSUC01000009">
    <property type="protein sequence ID" value="RGN10821.1"/>
    <property type="molecule type" value="Genomic_DNA"/>
</dbReference>
<evidence type="ECO:0000313" key="3">
    <source>
        <dbReference type="EMBL" id="RHK49728.1"/>
    </source>
</evidence>
<sequence>MILLQDNETCRQARLILRELIKGDKSRAQLWGSLADNQLDDVDLRFLLPPLANEGYIEESEGMWHILDKGVKYMQTYDRIIMESLEGYLEYGDTLAEKVRKSKERKKEQESKMNNKIALWTFIVGIISMLIGAIALLISHDMREIILPILGK</sequence>
<protein>
    <submittedName>
        <fullName evidence="2">Uncharacterized protein</fullName>
    </submittedName>
</protein>
<keyword evidence="1" id="KW-0812">Transmembrane</keyword>
<gene>
    <name evidence="3" type="ORF">DW064_03090</name>
    <name evidence="2" type="ORF">DXB80_05295</name>
</gene>
<reference evidence="4 5" key="1">
    <citation type="submission" date="2018-08" db="EMBL/GenBank/DDBJ databases">
        <title>A genome reference for cultivated species of the human gut microbiota.</title>
        <authorList>
            <person name="Zou Y."/>
            <person name="Xue W."/>
            <person name="Luo G."/>
        </authorList>
    </citation>
    <scope>NUCLEOTIDE SEQUENCE [LARGE SCALE GENOMIC DNA]</scope>
    <source>
        <strain evidence="3 5">AF43-2</strain>
        <strain evidence="2 4">OM06-11</strain>
    </source>
</reference>
<dbReference type="RefSeq" id="WP_117727631.1">
    <property type="nucleotide sequence ID" value="NZ_QRSU01000008.1"/>
</dbReference>
<keyword evidence="1" id="KW-0472">Membrane</keyword>
<evidence type="ECO:0000313" key="5">
    <source>
        <dbReference type="Proteomes" id="UP000284562"/>
    </source>
</evidence>
<feature type="transmembrane region" description="Helical" evidence="1">
    <location>
        <begin position="117"/>
        <end position="138"/>
    </location>
</feature>
<dbReference type="Proteomes" id="UP000284562">
    <property type="component" value="Unassembled WGS sequence"/>
</dbReference>
<name>A0AA92T477_9BACT</name>